<dbReference type="Gene3D" id="3.40.50.300">
    <property type="entry name" value="P-loop containing nucleotide triphosphate hydrolases"/>
    <property type="match status" value="1"/>
</dbReference>
<evidence type="ECO:0000256" key="1">
    <source>
        <dbReference type="ARBA" id="ARBA00022448"/>
    </source>
</evidence>
<dbReference type="PANTHER" id="PTHR42781:SF4">
    <property type="entry name" value="SPERMIDINE_PUTRESCINE IMPORT ATP-BINDING PROTEIN POTA"/>
    <property type="match status" value="1"/>
</dbReference>
<dbReference type="InterPro" id="IPR050093">
    <property type="entry name" value="ABC_SmlMolc_Importer"/>
</dbReference>
<keyword evidence="6" id="KW-1185">Reference proteome</keyword>
<dbReference type="SMART" id="SM00382">
    <property type="entry name" value="AAA"/>
    <property type="match status" value="1"/>
</dbReference>
<dbReference type="PANTHER" id="PTHR42781">
    <property type="entry name" value="SPERMIDINE/PUTRESCINE IMPORT ATP-BINDING PROTEIN POTA"/>
    <property type="match status" value="1"/>
</dbReference>
<keyword evidence="3 5" id="KW-0067">ATP-binding</keyword>
<organism evidence="5 6">
    <name type="scientific">Streptantibioticus rubrisoli</name>
    <dbReference type="NCBI Taxonomy" id="1387313"/>
    <lineage>
        <taxon>Bacteria</taxon>
        <taxon>Bacillati</taxon>
        <taxon>Actinomycetota</taxon>
        <taxon>Actinomycetes</taxon>
        <taxon>Kitasatosporales</taxon>
        <taxon>Streptomycetaceae</taxon>
        <taxon>Streptantibioticus</taxon>
    </lineage>
</organism>
<protein>
    <submittedName>
        <fullName evidence="5">ABC transporter ATP-binding protein</fullName>
    </submittedName>
</protein>
<dbReference type="Pfam" id="PF08402">
    <property type="entry name" value="TOBE_2"/>
    <property type="match status" value="1"/>
</dbReference>
<dbReference type="InterPro" id="IPR003593">
    <property type="entry name" value="AAA+_ATPase"/>
</dbReference>
<dbReference type="Proteomes" id="UP001206206">
    <property type="component" value="Unassembled WGS sequence"/>
</dbReference>
<proteinExistence type="predicted"/>
<dbReference type="InterPro" id="IPR003439">
    <property type="entry name" value="ABC_transporter-like_ATP-bd"/>
</dbReference>
<dbReference type="RefSeq" id="WP_255928936.1">
    <property type="nucleotide sequence ID" value="NZ_JANFNH010000018.1"/>
</dbReference>
<name>A0ABT1PE49_9ACTN</name>
<dbReference type="EMBL" id="JANFNH010000018">
    <property type="protein sequence ID" value="MCQ4043640.1"/>
    <property type="molecule type" value="Genomic_DNA"/>
</dbReference>
<keyword evidence="2" id="KW-0547">Nucleotide-binding</keyword>
<sequence length="383" mass="41470">MSSNDVLGRTEGGDLRLVGLTKRYGSFTAVDDLNLTVPQGSFFALLGASGCGKTTTLRMVSGLEEPTVGQIFLGDEDVTDRKPYRRPVNTVFQNYALFPHLDIYENVAFGLRRRGVRDVRKPVEEMLDLVELGHVAKRKPHQLSGGQQQRIALARALINQPQVLLLDEPLGALDLKLRRQMQIELKRIQLEVGLTFVHVTHDQEEAMTMADTIAVMNAGRIEQMGSPAQLYENPRTTFVANFLGQSNLIPGTVEGVTGGTATISAHGQRLTLDAARCPVSSGLVILGVRPEKVQIATCDAEVPSGHNKLTGGVVLDTSFIGVSTQYLVKLPSGEELSVFEQNTGRPIQRPGAEVTVFWDPGQGFGLEGGQDIEAGADVEEDAA</sequence>
<dbReference type="GO" id="GO:0005524">
    <property type="term" value="F:ATP binding"/>
    <property type="evidence" value="ECO:0007669"/>
    <property type="project" value="UniProtKB-KW"/>
</dbReference>
<evidence type="ECO:0000256" key="2">
    <source>
        <dbReference type="ARBA" id="ARBA00022741"/>
    </source>
</evidence>
<dbReference type="InterPro" id="IPR008995">
    <property type="entry name" value="Mo/tungstate-bd_C_term_dom"/>
</dbReference>
<dbReference type="PROSITE" id="PS50893">
    <property type="entry name" value="ABC_TRANSPORTER_2"/>
    <property type="match status" value="1"/>
</dbReference>
<evidence type="ECO:0000313" key="5">
    <source>
        <dbReference type="EMBL" id="MCQ4043640.1"/>
    </source>
</evidence>
<dbReference type="SUPFAM" id="SSF52540">
    <property type="entry name" value="P-loop containing nucleoside triphosphate hydrolases"/>
    <property type="match status" value="1"/>
</dbReference>
<dbReference type="InterPro" id="IPR017871">
    <property type="entry name" value="ABC_transporter-like_CS"/>
</dbReference>
<evidence type="ECO:0000259" key="4">
    <source>
        <dbReference type="PROSITE" id="PS50893"/>
    </source>
</evidence>
<dbReference type="SUPFAM" id="SSF50331">
    <property type="entry name" value="MOP-like"/>
    <property type="match status" value="1"/>
</dbReference>
<keyword evidence="1" id="KW-0813">Transport</keyword>
<comment type="caution">
    <text evidence="5">The sequence shown here is derived from an EMBL/GenBank/DDBJ whole genome shotgun (WGS) entry which is preliminary data.</text>
</comment>
<feature type="domain" description="ABC transporter" evidence="4">
    <location>
        <begin position="15"/>
        <end position="243"/>
    </location>
</feature>
<evidence type="ECO:0000313" key="6">
    <source>
        <dbReference type="Proteomes" id="UP001206206"/>
    </source>
</evidence>
<evidence type="ECO:0000256" key="3">
    <source>
        <dbReference type="ARBA" id="ARBA00022840"/>
    </source>
</evidence>
<dbReference type="Gene3D" id="2.40.50.100">
    <property type="match status" value="1"/>
</dbReference>
<dbReference type="Pfam" id="PF00005">
    <property type="entry name" value="ABC_tran"/>
    <property type="match status" value="1"/>
</dbReference>
<dbReference type="InterPro" id="IPR027417">
    <property type="entry name" value="P-loop_NTPase"/>
</dbReference>
<reference evidence="5 6" key="1">
    <citation type="submission" date="2022-06" db="EMBL/GenBank/DDBJ databases">
        <title>Draft genome sequence of type strain Streptomyces rubrisoli DSM 42083.</title>
        <authorList>
            <person name="Duangmal K."/>
            <person name="Klaysubun C."/>
        </authorList>
    </citation>
    <scope>NUCLEOTIDE SEQUENCE [LARGE SCALE GENOMIC DNA]</scope>
    <source>
        <strain evidence="5 6">DSM 42083</strain>
    </source>
</reference>
<dbReference type="InterPro" id="IPR013611">
    <property type="entry name" value="Transp-assoc_OB_typ2"/>
</dbReference>
<gene>
    <name evidence="5" type="ORF">NON19_16840</name>
</gene>
<dbReference type="PROSITE" id="PS00211">
    <property type="entry name" value="ABC_TRANSPORTER_1"/>
    <property type="match status" value="1"/>
</dbReference>
<accession>A0ABT1PE49</accession>